<evidence type="ECO:0000256" key="1">
    <source>
        <dbReference type="SAM" id="Phobius"/>
    </source>
</evidence>
<dbReference type="Proteomes" id="UP001222800">
    <property type="component" value="Chromosome"/>
</dbReference>
<dbReference type="RefSeq" id="WP_277730586.1">
    <property type="nucleotide sequence ID" value="NZ_CP120733.1"/>
</dbReference>
<evidence type="ECO:0008006" key="4">
    <source>
        <dbReference type="Google" id="ProtNLM"/>
    </source>
</evidence>
<keyword evidence="1" id="KW-1133">Transmembrane helix</keyword>
<keyword evidence="1" id="KW-0472">Membrane</keyword>
<gene>
    <name evidence="2" type="ORF">P4S50_09715</name>
</gene>
<evidence type="ECO:0000313" key="3">
    <source>
        <dbReference type="Proteomes" id="UP001222800"/>
    </source>
</evidence>
<feature type="transmembrane region" description="Helical" evidence="1">
    <location>
        <begin position="7"/>
        <end position="24"/>
    </location>
</feature>
<reference evidence="2 3" key="1">
    <citation type="submission" date="2023-03" db="EMBL/GenBank/DDBJ databases">
        <title>Complete genome sequence of Tepidibacter sp. SWIR-1, isolated from a deep-sea hydrothermal vent.</title>
        <authorList>
            <person name="Li X."/>
        </authorList>
    </citation>
    <scope>NUCLEOTIDE SEQUENCE [LARGE SCALE GENOMIC DNA]</scope>
    <source>
        <strain evidence="2 3">SWIR-1</strain>
    </source>
</reference>
<protein>
    <recommendedName>
        <fullName evidence="4">Lipoprotein</fullName>
    </recommendedName>
</protein>
<keyword evidence="1" id="KW-0812">Transmembrane</keyword>
<dbReference type="EMBL" id="CP120733">
    <property type="protein sequence ID" value="WFD08678.1"/>
    <property type="molecule type" value="Genomic_DNA"/>
</dbReference>
<sequence>MKKKYLIIKLIAFIFCIISINSYITNYNNSNIKNYLNTGTIIDEYAKDFMPNLDDLPEYKNISYKYTDNSWYIRESYSVVLVVEYDDRTYESEKNKLSEKYLFLQKNTDRMIPEPEFSINSYNFKVVGENGKGNTMFGRTFGMIGTSEKKKSIAYLYFCDLDIDVSYPLTTLVKEHFKYDF</sequence>
<organism evidence="2 3">
    <name type="scientific">Tepidibacter hydrothermalis</name>
    <dbReference type="NCBI Taxonomy" id="3036126"/>
    <lineage>
        <taxon>Bacteria</taxon>
        <taxon>Bacillati</taxon>
        <taxon>Bacillota</taxon>
        <taxon>Clostridia</taxon>
        <taxon>Peptostreptococcales</taxon>
        <taxon>Peptostreptococcaceae</taxon>
        <taxon>Tepidibacter</taxon>
    </lineage>
</organism>
<accession>A0ABY8E708</accession>
<name>A0ABY8E708_9FIRM</name>
<proteinExistence type="predicted"/>
<evidence type="ECO:0000313" key="2">
    <source>
        <dbReference type="EMBL" id="WFD08678.1"/>
    </source>
</evidence>
<keyword evidence="3" id="KW-1185">Reference proteome</keyword>